<dbReference type="Proteomes" id="UP001396334">
    <property type="component" value="Unassembled WGS sequence"/>
</dbReference>
<dbReference type="EMBL" id="JBBPBN010000004">
    <property type="protein sequence ID" value="KAK9040885.1"/>
    <property type="molecule type" value="Genomic_DNA"/>
</dbReference>
<accession>A0ABR2TTV6</accession>
<organism evidence="2 3">
    <name type="scientific">Hibiscus sabdariffa</name>
    <name type="common">roselle</name>
    <dbReference type="NCBI Taxonomy" id="183260"/>
    <lineage>
        <taxon>Eukaryota</taxon>
        <taxon>Viridiplantae</taxon>
        <taxon>Streptophyta</taxon>
        <taxon>Embryophyta</taxon>
        <taxon>Tracheophyta</taxon>
        <taxon>Spermatophyta</taxon>
        <taxon>Magnoliopsida</taxon>
        <taxon>eudicotyledons</taxon>
        <taxon>Gunneridae</taxon>
        <taxon>Pentapetalae</taxon>
        <taxon>rosids</taxon>
        <taxon>malvids</taxon>
        <taxon>Malvales</taxon>
        <taxon>Malvaceae</taxon>
        <taxon>Malvoideae</taxon>
        <taxon>Hibiscus</taxon>
    </lineage>
</organism>
<evidence type="ECO:0000313" key="2">
    <source>
        <dbReference type="EMBL" id="KAK9040885.1"/>
    </source>
</evidence>
<proteinExistence type="predicted"/>
<reference evidence="2 3" key="1">
    <citation type="journal article" date="2024" name="G3 (Bethesda)">
        <title>Genome assembly of Hibiscus sabdariffa L. provides insights into metabolisms of medicinal natural products.</title>
        <authorList>
            <person name="Kim T."/>
        </authorList>
    </citation>
    <scope>NUCLEOTIDE SEQUENCE [LARGE SCALE GENOMIC DNA]</scope>
    <source>
        <strain evidence="2">TK-2024</strain>
        <tissue evidence="2">Old leaves</tissue>
    </source>
</reference>
<gene>
    <name evidence="2" type="ORF">V6N11_016021</name>
</gene>
<feature type="region of interest" description="Disordered" evidence="1">
    <location>
        <begin position="38"/>
        <end position="61"/>
    </location>
</feature>
<keyword evidence="3" id="KW-1185">Reference proteome</keyword>
<sequence length="124" mass="13900">MEMNQRSSPKGVRERIFRAIASGPANFTSIHRTFTSPLQQQTNSAKLTPPPFPVTSSGGDEEAAIPINFDYTSGQAQDNSKPTNKYASFDDFILQTKRRIMLEEEEAADKVVVMEFGKNHRFSD</sequence>
<evidence type="ECO:0000256" key="1">
    <source>
        <dbReference type="SAM" id="MobiDB-lite"/>
    </source>
</evidence>
<name>A0ABR2TTV6_9ROSI</name>
<comment type="caution">
    <text evidence="2">The sequence shown here is derived from an EMBL/GenBank/DDBJ whole genome shotgun (WGS) entry which is preliminary data.</text>
</comment>
<protein>
    <submittedName>
        <fullName evidence="2">Uncharacterized protein</fullName>
    </submittedName>
</protein>
<evidence type="ECO:0000313" key="3">
    <source>
        <dbReference type="Proteomes" id="UP001396334"/>
    </source>
</evidence>